<dbReference type="GO" id="GO:0046514">
    <property type="term" value="P:ceramide catabolic process"/>
    <property type="evidence" value="ECO:0007669"/>
    <property type="project" value="InterPro"/>
</dbReference>
<dbReference type="InterPro" id="IPR006823">
    <property type="entry name" value="Ceramidase_alk"/>
</dbReference>
<evidence type="ECO:0000313" key="6">
    <source>
        <dbReference type="Proteomes" id="UP000192756"/>
    </source>
</evidence>
<name>A0A1W2AX97_9SPHI</name>
<organism evidence="5 6">
    <name type="scientific">Pedobacter africanus</name>
    <dbReference type="NCBI Taxonomy" id="151894"/>
    <lineage>
        <taxon>Bacteria</taxon>
        <taxon>Pseudomonadati</taxon>
        <taxon>Bacteroidota</taxon>
        <taxon>Sphingobacteriia</taxon>
        <taxon>Sphingobacteriales</taxon>
        <taxon>Sphingobacteriaceae</taxon>
        <taxon>Pedobacter</taxon>
    </lineage>
</organism>
<keyword evidence="3" id="KW-0732">Signal</keyword>
<protein>
    <recommendedName>
        <fullName evidence="2">Neutral ceramidase</fullName>
        <ecNumber evidence="2">3.5.1.23</ecNumber>
    </recommendedName>
</protein>
<feature type="binding site" evidence="1">
    <location>
        <position position="223"/>
    </location>
    <ligand>
        <name>Zn(2+)</name>
        <dbReference type="ChEBI" id="CHEBI:29105"/>
    </ligand>
</feature>
<evidence type="ECO:0000256" key="2">
    <source>
        <dbReference type="RuleBase" id="RU366019"/>
    </source>
</evidence>
<dbReference type="PANTHER" id="PTHR12670">
    <property type="entry name" value="CERAMIDASE"/>
    <property type="match status" value="1"/>
</dbReference>
<evidence type="ECO:0000256" key="1">
    <source>
        <dbReference type="PIRSR" id="PIRSR606823-2"/>
    </source>
</evidence>
<comment type="similarity">
    <text evidence="2">Belongs to the neutral ceramidase family.</text>
</comment>
<keyword evidence="1" id="KW-0479">Metal-binding</keyword>
<dbReference type="Proteomes" id="UP000192756">
    <property type="component" value="Unassembled WGS sequence"/>
</dbReference>
<feature type="signal peptide" evidence="3">
    <location>
        <begin position="1"/>
        <end position="21"/>
    </location>
</feature>
<dbReference type="GO" id="GO:0005576">
    <property type="term" value="C:extracellular region"/>
    <property type="evidence" value="ECO:0007669"/>
    <property type="project" value="TreeGrafter"/>
</dbReference>
<dbReference type="InterPro" id="IPR031329">
    <property type="entry name" value="NEUT/ALK_ceramidase_N"/>
</dbReference>
<dbReference type="OrthoDB" id="2579961at2"/>
<evidence type="ECO:0000259" key="4">
    <source>
        <dbReference type="Pfam" id="PF04734"/>
    </source>
</evidence>
<sequence>MKRTIQILTSFCFIFLSTVQAQQADWKAGVARMVITPKQHMAMAGFAVRTHPSEGKLHDLWAKALALQDASGKKVVLVTSDLLGLPKAVSDQIRDRIQSKYGITRNQIILNSSHTHSGPVLQNALSDIYLLDAAQLEQVKQYSRALEDHIVKLVGDALGKMEPAEVYAQNGVTRFQVNRRNNPVATLTKVTELQGPNDFAVPVLKVLNKKGELKAITFGYACHPTVLEIYQWSGDYAGFAQLELEKAHPGATAMFFQGAGADQNPLPRHTIPLARQYGRELAAAVDRVLEEDMRKLPAAITTAYAEVNLPMAPLPSKEELSKISQTAPVAYQKRWAERMLGKMQNGEQLSRLYPYPVQVWTLGGLPLVSLGGELTIEYAIKIKQILGQDAFVLGYCNDVMTYIPSCSILQEGGYEGDAARMVYGLPAKWDATIETKILTEVIAQCEKAGALKIVK</sequence>
<keyword evidence="2" id="KW-0746">Sphingolipid metabolism</keyword>
<dbReference type="GO" id="GO:0046872">
    <property type="term" value="F:metal ion binding"/>
    <property type="evidence" value="ECO:0007669"/>
    <property type="project" value="UniProtKB-KW"/>
</dbReference>
<keyword evidence="6" id="KW-1185">Reference proteome</keyword>
<dbReference type="GO" id="GO:0017040">
    <property type="term" value="F:N-acylsphingosine amidohydrolase activity"/>
    <property type="evidence" value="ECO:0007669"/>
    <property type="project" value="UniProtKB-UniRule"/>
</dbReference>
<proteinExistence type="inferred from homology"/>
<dbReference type="GO" id="GO:0046512">
    <property type="term" value="P:sphingosine biosynthetic process"/>
    <property type="evidence" value="ECO:0007669"/>
    <property type="project" value="TreeGrafter"/>
</dbReference>
<dbReference type="GO" id="GO:0042759">
    <property type="term" value="P:long-chain fatty acid biosynthetic process"/>
    <property type="evidence" value="ECO:0007669"/>
    <property type="project" value="TreeGrafter"/>
</dbReference>
<keyword evidence="1" id="KW-0862">Zinc</keyword>
<evidence type="ECO:0000313" key="5">
    <source>
        <dbReference type="EMBL" id="SMC65326.1"/>
    </source>
</evidence>
<feature type="domain" description="Neutral/alkaline non-lysosomal ceramidase N-terminal" evidence="4">
    <location>
        <begin position="28"/>
        <end position="251"/>
    </location>
</feature>
<feature type="chain" id="PRO_5012167427" description="Neutral ceramidase" evidence="3">
    <location>
        <begin position="22"/>
        <end position="455"/>
    </location>
</feature>
<dbReference type="GO" id="GO:0016020">
    <property type="term" value="C:membrane"/>
    <property type="evidence" value="ECO:0007669"/>
    <property type="project" value="GOC"/>
</dbReference>
<dbReference type="EMBL" id="FWXT01000001">
    <property type="protein sequence ID" value="SMC65326.1"/>
    <property type="molecule type" value="Genomic_DNA"/>
</dbReference>
<keyword evidence="2" id="KW-0443">Lipid metabolism</keyword>
<reference evidence="6" key="1">
    <citation type="submission" date="2017-04" db="EMBL/GenBank/DDBJ databases">
        <authorList>
            <person name="Varghese N."/>
            <person name="Submissions S."/>
        </authorList>
    </citation>
    <scope>NUCLEOTIDE SEQUENCE [LARGE SCALE GENOMIC DNA]</scope>
    <source>
        <strain evidence="6">DSM 12126</strain>
    </source>
</reference>
<dbReference type="EC" id="3.5.1.23" evidence="2"/>
<feature type="binding site" evidence="1">
    <location>
        <position position="114"/>
    </location>
    <ligand>
        <name>Zn(2+)</name>
        <dbReference type="ChEBI" id="CHEBI:29105"/>
    </ligand>
</feature>
<comment type="cofactor">
    <cofactor evidence="1">
        <name>Zn(2+)</name>
        <dbReference type="ChEBI" id="CHEBI:29105"/>
    </cofactor>
    <text evidence="1">Binds 1 zinc ion per subunit.</text>
</comment>
<keyword evidence="2" id="KW-0378">Hydrolase</keyword>
<gene>
    <name evidence="5" type="ORF">SAMN04488524_1734</name>
</gene>
<evidence type="ECO:0000256" key="3">
    <source>
        <dbReference type="SAM" id="SignalP"/>
    </source>
</evidence>
<comment type="catalytic activity">
    <reaction evidence="2">
        <text>an N-acylsphing-4-enine + H2O = sphing-4-enine + a fatty acid</text>
        <dbReference type="Rhea" id="RHEA:20856"/>
        <dbReference type="ChEBI" id="CHEBI:15377"/>
        <dbReference type="ChEBI" id="CHEBI:28868"/>
        <dbReference type="ChEBI" id="CHEBI:52639"/>
        <dbReference type="ChEBI" id="CHEBI:57756"/>
        <dbReference type="EC" id="3.5.1.23"/>
    </reaction>
</comment>
<dbReference type="STRING" id="151894.SAMN04488524_1734"/>
<dbReference type="AlphaFoldDB" id="A0A1W2AX97"/>
<accession>A0A1W2AX97</accession>
<dbReference type="PANTHER" id="PTHR12670:SF1">
    <property type="entry name" value="NEUTRAL CERAMIDASE"/>
    <property type="match status" value="1"/>
</dbReference>
<dbReference type="Pfam" id="PF04734">
    <property type="entry name" value="Ceramidase_alk"/>
    <property type="match status" value="1"/>
</dbReference>